<dbReference type="PANTHER" id="PTHR10098:SF108">
    <property type="entry name" value="TETRATRICOPEPTIDE REPEAT PROTEIN 28"/>
    <property type="match status" value="1"/>
</dbReference>
<name>A0A5K7ZTT6_9BACT</name>
<dbReference type="Pfam" id="PF13424">
    <property type="entry name" value="TPR_12"/>
    <property type="match status" value="2"/>
</dbReference>
<reference evidence="2 3" key="1">
    <citation type="submission" date="2019-11" db="EMBL/GenBank/DDBJ databases">
        <title>Comparative genomics of hydrocarbon-degrading Desulfosarcina strains.</title>
        <authorList>
            <person name="Watanabe M."/>
            <person name="Kojima H."/>
            <person name="Fukui M."/>
        </authorList>
    </citation>
    <scope>NUCLEOTIDE SEQUENCE [LARGE SCALE GENOMIC DNA]</scope>
    <source>
        <strain evidence="2 3">28bB2T</strain>
    </source>
</reference>
<evidence type="ECO:0000313" key="3">
    <source>
        <dbReference type="Proteomes" id="UP000425960"/>
    </source>
</evidence>
<dbReference type="InterPro" id="IPR019734">
    <property type="entry name" value="TPR_rpt"/>
</dbReference>
<proteinExistence type="predicted"/>
<evidence type="ECO:0008006" key="4">
    <source>
        <dbReference type="Google" id="ProtNLM"/>
    </source>
</evidence>
<dbReference type="Gene3D" id="1.25.40.10">
    <property type="entry name" value="Tetratricopeptide repeat domain"/>
    <property type="match status" value="3"/>
</dbReference>
<dbReference type="RefSeq" id="WP_155323775.1">
    <property type="nucleotide sequence ID" value="NZ_AP021876.1"/>
</dbReference>
<dbReference type="Proteomes" id="UP000425960">
    <property type="component" value="Chromosome"/>
</dbReference>
<dbReference type="SUPFAM" id="SSF48452">
    <property type="entry name" value="TPR-like"/>
    <property type="match status" value="3"/>
</dbReference>
<dbReference type="InterPro" id="IPR011990">
    <property type="entry name" value="TPR-like_helical_dom_sf"/>
</dbReference>
<dbReference type="AlphaFoldDB" id="A0A5K7ZTT6"/>
<keyword evidence="1" id="KW-0802">TPR repeat</keyword>
<sequence length="570" mass="64407">MAQIERISKLNITFSYIGDLHSWHQEYLRQEADGEDVIGRIKRDEWPHIDKLHKWCVDRSAQDPAAARLVSNLTCVAWEFLMILIPVESQVLWLEQALQANEHCNIETGDNTLATEKAALLHYLAAVNLTNNNLERASDFAKQAYEAANRAGTPEIMGAAGQMLGQIHLDRGQHEQAVEALTRAINVYDSQGSNRIGALYNSLGQAYFKGKDYERAIQSYDQALQHCERVRSQSLESTVLTDKGNALLHLKRYEAAGECAAKALEIARNIGDKGAEGIAWGLKLIVQGYQNPNTPPTFNDFDDVLEILEASGNLRYHRNFLQIIRGFYESWLDNHAQAPASPNLCFMLFKLSSIYKRLDDLDAALKTDQRLMETAEKAGDKYYVFVARGSMGSVHVRRETYREAVDVLEKAVQAVPELDDPSKRNEIKRNRAVLLHNLGIAYRHLNEPEKAQACHEQVLSIAKALEDKDLEMTATENIGLIKTDLQDHDGPIRCHKQCLDYYLGKGDYRSAAICQFNLAHAHGEKGDIDMAIAIGEKALERMQQLNDPHVEKVAKQLDRWRENRAHRRLG</sequence>
<feature type="repeat" description="TPR" evidence="1">
    <location>
        <begin position="385"/>
        <end position="418"/>
    </location>
</feature>
<dbReference type="Pfam" id="PF13176">
    <property type="entry name" value="TPR_7"/>
    <property type="match status" value="1"/>
</dbReference>
<dbReference type="PROSITE" id="PS50293">
    <property type="entry name" value="TPR_REGION"/>
    <property type="match status" value="1"/>
</dbReference>
<accession>A0A5K7ZTT6</accession>
<dbReference type="PROSITE" id="PS50005">
    <property type="entry name" value="TPR"/>
    <property type="match status" value="3"/>
</dbReference>
<evidence type="ECO:0000256" key="1">
    <source>
        <dbReference type="PROSITE-ProRule" id="PRU00339"/>
    </source>
</evidence>
<dbReference type="EMBL" id="AP021876">
    <property type="protein sequence ID" value="BBO83610.1"/>
    <property type="molecule type" value="Genomic_DNA"/>
</dbReference>
<feature type="repeat" description="TPR" evidence="1">
    <location>
        <begin position="197"/>
        <end position="230"/>
    </location>
</feature>
<evidence type="ECO:0000313" key="2">
    <source>
        <dbReference type="EMBL" id="BBO83610.1"/>
    </source>
</evidence>
<dbReference type="PANTHER" id="PTHR10098">
    <property type="entry name" value="RAPSYN-RELATED"/>
    <property type="match status" value="1"/>
</dbReference>
<dbReference type="SMART" id="SM00028">
    <property type="entry name" value="TPR"/>
    <property type="match status" value="6"/>
</dbReference>
<organism evidence="2 3">
    <name type="scientific">Desulfosarcina ovata subsp. sediminis</name>
    <dbReference type="NCBI Taxonomy" id="885957"/>
    <lineage>
        <taxon>Bacteria</taxon>
        <taxon>Pseudomonadati</taxon>
        <taxon>Thermodesulfobacteriota</taxon>
        <taxon>Desulfobacteria</taxon>
        <taxon>Desulfobacterales</taxon>
        <taxon>Desulfosarcinaceae</taxon>
        <taxon>Desulfosarcina</taxon>
    </lineage>
</organism>
<dbReference type="Pfam" id="PF13181">
    <property type="entry name" value="TPR_8"/>
    <property type="match status" value="1"/>
</dbReference>
<feature type="repeat" description="TPR" evidence="1">
    <location>
        <begin position="158"/>
        <end position="191"/>
    </location>
</feature>
<gene>
    <name evidence="2" type="ORF">DSCO28_41760</name>
</gene>
<protein>
    <recommendedName>
        <fullName evidence="4">MalT-like TPR region domain-containing protein</fullName>
    </recommendedName>
</protein>
<dbReference type="KEGG" id="dov:DSCO28_41760"/>